<evidence type="ECO:0000256" key="12">
    <source>
        <dbReference type="SAM" id="MobiDB-lite"/>
    </source>
</evidence>
<feature type="coiled-coil region" evidence="11">
    <location>
        <begin position="1449"/>
        <end position="1490"/>
    </location>
</feature>
<evidence type="ECO:0000256" key="7">
    <source>
        <dbReference type="ARBA" id="ARBA00023012"/>
    </source>
</evidence>
<dbReference type="SUPFAM" id="SSF55874">
    <property type="entry name" value="ATPase domain of HSP90 chaperone/DNA topoisomerase II/histidine kinase"/>
    <property type="match status" value="1"/>
</dbReference>
<dbReference type="Gene3D" id="3.30.565.10">
    <property type="entry name" value="Histidine kinase-like ATPase, C-terminal domain"/>
    <property type="match status" value="1"/>
</dbReference>
<dbReference type="PANTHER" id="PTHR43395">
    <property type="entry name" value="SENSOR HISTIDINE KINASE CHEA"/>
    <property type="match status" value="1"/>
</dbReference>
<feature type="compositionally biased region" description="Low complexity" evidence="12">
    <location>
        <begin position="993"/>
        <end position="1002"/>
    </location>
</feature>
<dbReference type="PANTHER" id="PTHR43395:SF8">
    <property type="entry name" value="HISTIDINE KINASE"/>
    <property type="match status" value="1"/>
</dbReference>
<dbReference type="EC" id="2.7.13.3" evidence="2"/>
<feature type="domain" description="HPt" evidence="16">
    <location>
        <begin position="1037"/>
        <end position="1139"/>
    </location>
</feature>
<evidence type="ECO:0000256" key="9">
    <source>
        <dbReference type="PROSITE-ProRule" id="PRU00110"/>
    </source>
</evidence>
<evidence type="ECO:0000259" key="16">
    <source>
        <dbReference type="PROSITE" id="PS50894"/>
    </source>
</evidence>
<dbReference type="CDD" id="cd00088">
    <property type="entry name" value="HPT"/>
    <property type="match status" value="2"/>
</dbReference>
<dbReference type="GO" id="GO:0006935">
    <property type="term" value="P:chemotaxis"/>
    <property type="evidence" value="ECO:0007669"/>
    <property type="project" value="InterPro"/>
</dbReference>
<dbReference type="Pfam" id="PF26379">
    <property type="entry name" value="FimL_2nd"/>
    <property type="match status" value="1"/>
</dbReference>
<organism evidence="17 18">
    <name type="scientific">Caenimonas aquaedulcis</name>
    <dbReference type="NCBI Taxonomy" id="2793270"/>
    <lineage>
        <taxon>Bacteria</taxon>
        <taxon>Pseudomonadati</taxon>
        <taxon>Pseudomonadota</taxon>
        <taxon>Betaproteobacteria</taxon>
        <taxon>Burkholderiales</taxon>
        <taxon>Comamonadaceae</taxon>
        <taxon>Caenimonas</taxon>
    </lineage>
</organism>
<dbReference type="InterPro" id="IPR003594">
    <property type="entry name" value="HATPase_dom"/>
</dbReference>
<comment type="catalytic activity">
    <reaction evidence="1">
        <text>ATP + protein L-histidine = ADP + protein N-phospho-L-histidine.</text>
        <dbReference type="EC" id="2.7.13.3"/>
    </reaction>
</comment>
<keyword evidence="6" id="KW-0418">Kinase</keyword>
<dbReference type="Pfam" id="PF01584">
    <property type="entry name" value="CheW"/>
    <property type="match status" value="1"/>
</dbReference>
<feature type="domain" description="Histidine kinase" evidence="13">
    <location>
        <begin position="1515"/>
        <end position="1748"/>
    </location>
</feature>
<dbReference type="InterPro" id="IPR036061">
    <property type="entry name" value="CheW-like_dom_sf"/>
</dbReference>
<evidence type="ECO:0000313" key="17">
    <source>
        <dbReference type="EMBL" id="MBG9389487.1"/>
    </source>
</evidence>
<name>A0A931H6R4_9BURK</name>
<feature type="domain" description="Response regulatory" evidence="14">
    <location>
        <begin position="1922"/>
        <end position="2038"/>
    </location>
</feature>
<gene>
    <name evidence="17" type="ORF">I5803_15760</name>
</gene>
<dbReference type="PROSITE" id="PS50109">
    <property type="entry name" value="HIS_KIN"/>
    <property type="match status" value="1"/>
</dbReference>
<evidence type="ECO:0000256" key="8">
    <source>
        <dbReference type="ARBA" id="ARBA00035100"/>
    </source>
</evidence>
<dbReference type="SMART" id="SM01231">
    <property type="entry name" value="H-kinase_dim"/>
    <property type="match status" value="1"/>
</dbReference>
<evidence type="ECO:0000259" key="13">
    <source>
        <dbReference type="PROSITE" id="PS50109"/>
    </source>
</evidence>
<dbReference type="PROSITE" id="PS50851">
    <property type="entry name" value="CHEW"/>
    <property type="match status" value="1"/>
</dbReference>
<dbReference type="FunFam" id="3.30.565.10:FF:000016">
    <property type="entry name" value="Chemotaxis protein CheA, putative"/>
    <property type="match status" value="1"/>
</dbReference>
<dbReference type="SUPFAM" id="SSF47226">
    <property type="entry name" value="Histidine-containing phosphotransfer domain, HPT domain"/>
    <property type="match status" value="3"/>
</dbReference>
<dbReference type="CDD" id="cd17546">
    <property type="entry name" value="REC_hyHK_CKI1_RcsC-like"/>
    <property type="match status" value="1"/>
</dbReference>
<dbReference type="InterPro" id="IPR036890">
    <property type="entry name" value="HATPase_C_sf"/>
</dbReference>
<evidence type="ECO:0000259" key="14">
    <source>
        <dbReference type="PROSITE" id="PS50110"/>
    </source>
</evidence>
<dbReference type="Pfam" id="PF00072">
    <property type="entry name" value="Response_reg"/>
    <property type="match status" value="1"/>
</dbReference>
<dbReference type="InterPro" id="IPR001789">
    <property type="entry name" value="Sig_transdc_resp-reg_receiver"/>
</dbReference>
<keyword evidence="7" id="KW-0902">Two-component regulatory system</keyword>
<dbReference type="Proteomes" id="UP000651050">
    <property type="component" value="Unassembled WGS sequence"/>
</dbReference>
<evidence type="ECO:0000259" key="15">
    <source>
        <dbReference type="PROSITE" id="PS50851"/>
    </source>
</evidence>
<keyword evidence="4 10" id="KW-0597">Phosphoprotein</keyword>
<keyword evidence="18" id="KW-1185">Reference proteome</keyword>
<comment type="caution">
    <text evidence="17">The sequence shown here is derived from an EMBL/GenBank/DDBJ whole genome shotgun (WGS) entry which is preliminary data.</text>
</comment>
<keyword evidence="11" id="KW-0175">Coiled coil</keyword>
<dbReference type="InterPro" id="IPR036097">
    <property type="entry name" value="HisK_dim/P_sf"/>
</dbReference>
<dbReference type="Pfam" id="PF02518">
    <property type="entry name" value="HATPase_c"/>
    <property type="match status" value="1"/>
</dbReference>
<dbReference type="PROSITE" id="PS50110">
    <property type="entry name" value="RESPONSE_REGULATORY"/>
    <property type="match status" value="1"/>
</dbReference>
<dbReference type="Gene3D" id="2.30.30.40">
    <property type="entry name" value="SH3 Domains"/>
    <property type="match status" value="1"/>
</dbReference>
<dbReference type="SMART" id="SM00073">
    <property type="entry name" value="HPT"/>
    <property type="match status" value="2"/>
</dbReference>
<dbReference type="SMART" id="SM00448">
    <property type="entry name" value="REC"/>
    <property type="match status" value="1"/>
</dbReference>
<dbReference type="GO" id="GO:0005737">
    <property type="term" value="C:cytoplasm"/>
    <property type="evidence" value="ECO:0007669"/>
    <property type="project" value="InterPro"/>
</dbReference>
<dbReference type="Gene3D" id="3.40.50.2300">
    <property type="match status" value="1"/>
</dbReference>
<feature type="modified residue" description="4-aspartylphosphate" evidence="10">
    <location>
        <position position="1971"/>
    </location>
</feature>
<dbReference type="SUPFAM" id="SSF47384">
    <property type="entry name" value="Homodimeric domain of signal transducing histidine kinase"/>
    <property type="match status" value="1"/>
</dbReference>
<dbReference type="InterPro" id="IPR004358">
    <property type="entry name" value="Sig_transdc_His_kin-like_C"/>
</dbReference>
<dbReference type="InterPro" id="IPR002545">
    <property type="entry name" value="CheW-lke_dom"/>
</dbReference>
<dbReference type="PRINTS" id="PR00344">
    <property type="entry name" value="BCTRLSENSOR"/>
</dbReference>
<feature type="domain" description="CheW-like" evidence="15">
    <location>
        <begin position="1750"/>
        <end position="1886"/>
    </location>
</feature>
<evidence type="ECO:0000256" key="3">
    <source>
        <dbReference type="ARBA" id="ARBA00021495"/>
    </source>
</evidence>
<dbReference type="SMART" id="SM00260">
    <property type="entry name" value="CheW"/>
    <property type="match status" value="1"/>
</dbReference>
<keyword evidence="5" id="KW-0808">Transferase</keyword>
<dbReference type="InterPro" id="IPR058661">
    <property type="entry name" value="FimL_2nd"/>
</dbReference>
<dbReference type="InterPro" id="IPR004105">
    <property type="entry name" value="CheA-like_dim"/>
</dbReference>
<evidence type="ECO:0000256" key="6">
    <source>
        <dbReference type="ARBA" id="ARBA00022777"/>
    </source>
</evidence>
<evidence type="ECO:0000313" key="18">
    <source>
        <dbReference type="Proteomes" id="UP000651050"/>
    </source>
</evidence>
<dbReference type="SUPFAM" id="SSF50341">
    <property type="entry name" value="CheW-like"/>
    <property type="match status" value="1"/>
</dbReference>
<dbReference type="SUPFAM" id="SSF52172">
    <property type="entry name" value="CheY-like"/>
    <property type="match status" value="1"/>
</dbReference>
<dbReference type="Pfam" id="PF02895">
    <property type="entry name" value="H-kinase_dim"/>
    <property type="match status" value="1"/>
</dbReference>
<feature type="region of interest" description="Disordered" evidence="12">
    <location>
        <begin position="579"/>
        <end position="615"/>
    </location>
</feature>
<dbReference type="EMBL" id="JADWYS010000001">
    <property type="protein sequence ID" value="MBG9389487.1"/>
    <property type="molecule type" value="Genomic_DNA"/>
</dbReference>
<dbReference type="RefSeq" id="WP_196987284.1">
    <property type="nucleotide sequence ID" value="NZ_JADWYS010000001.1"/>
</dbReference>
<dbReference type="InterPro" id="IPR036641">
    <property type="entry name" value="HPT_dom_sf"/>
</dbReference>
<feature type="compositionally biased region" description="Acidic residues" evidence="12">
    <location>
        <begin position="1006"/>
        <end position="1021"/>
    </location>
</feature>
<dbReference type="InterPro" id="IPR051315">
    <property type="entry name" value="Bact_Chemotaxis_CheA"/>
</dbReference>
<evidence type="ECO:0000256" key="5">
    <source>
        <dbReference type="ARBA" id="ARBA00022679"/>
    </source>
</evidence>
<protein>
    <recommendedName>
        <fullName evidence="3">Chemotaxis protein CheA</fullName>
        <ecNumber evidence="2">2.7.13.3</ecNumber>
    </recommendedName>
</protein>
<feature type="region of interest" description="Disordered" evidence="12">
    <location>
        <begin position="993"/>
        <end position="1024"/>
    </location>
</feature>
<dbReference type="Pfam" id="PF01627">
    <property type="entry name" value="Hpt"/>
    <property type="match status" value="3"/>
</dbReference>
<proteinExistence type="predicted"/>
<feature type="modified residue" description="Phosphohistidine" evidence="9">
    <location>
        <position position="1083"/>
    </location>
</feature>
<dbReference type="InterPro" id="IPR008207">
    <property type="entry name" value="Sig_transdc_His_kin_Hpt_dom"/>
</dbReference>
<dbReference type="GO" id="GO:0000155">
    <property type="term" value="F:phosphorelay sensor kinase activity"/>
    <property type="evidence" value="ECO:0007669"/>
    <property type="project" value="InterPro"/>
</dbReference>
<feature type="domain" description="HPt" evidence="16">
    <location>
        <begin position="680"/>
        <end position="784"/>
    </location>
</feature>
<feature type="domain" description="HPt" evidence="16">
    <location>
        <begin position="1258"/>
        <end position="1364"/>
    </location>
</feature>
<evidence type="ECO:0000256" key="2">
    <source>
        <dbReference type="ARBA" id="ARBA00012438"/>
    </source>
</evidence>
<reference evidence="17" key="1">
    <citation type="submission" date="2020-11" db="EMBL/GenBank/DDBJ databases">
        <title>Bacterial whole genome sequence for Caenimonas sp. DR4.4.</title>
        <authorList>
            <person name="Le V."/>
            <person name="Ko S.-R."/>
            <person name="Ahn C.-Y."/>
            <person name="Oh H.-M."/>
        </authorList>
    </citation>
    <scope>NUCLEOTIDE SEQUENCE</scope>
    <source>
        <strain evidence="17">DR4.4</strain>
    </source>
</reference>
<dbReference type="Gene3D" id="1.20.120.160">
    <property type="entry name" value="HPT domain"/>
    <property type="match status" value="3"/>
</dbReference>
<evidence type="ECO:0000256" key="10">
    <source>
        <dbReference type="PROSITE-ProRule" id="PRU00169"/>
    </source>
</evidence>
<dbReference type="InterPro" id="IPR005467">
    <property type="entry name" value="His_kinase_dom"/>
</dbReference>
<comment type="function">
    <text evidence="8">Involved in the transmission of sensory signals from the chemoreceptors to the flagellar motors. CheA is autophosphorylated; it can transfer its phosphate group to either CheB or CheY.</text>
</comment>
<dbReference type="InterPro" id="IPR011006">
    <property type="entry name" value="CheY-like_superfamily"/>
</dbReference>
<evidence type="ECO:0000256" key="4">
    <source>
        <dbReference type="ARBA" id="ARBA00022553"/>
    </source>
</evidence>
<evidence type="ECO:0000256" key="1">
    <source>
        <dbReference type="ARBA" id="ARBA00000085"/>
    </source>
</evidence>
<dbReference type="PROSITE" id="PS50894">
    <property type="entry name" value="HPT"/>
    <property type="match status" value="3"/>
</dbReference>
<dbReference type="SMART" id="SM00387">
    <property type="entry name" value="HATPase_c"/>
    <property type="match status" value="1"/>
</dbReference>
<feature type="modified residue" description="Phosphohistidine" evidence="9">
    <location>
        <position position="1305"/>
    </location>
</feature>
<sequence>MEAATDIDLATNDLGPLAWVLDELRKSLDSASAALRRFVRDTAMARGTDMASVDGGHLRIARQQLHQAVGALEMVGLGAPAHMLRCMEAAVQKFVEHPEQCSEAASAKVERAGFALTEYLESVLLGKAASSVALFPQYKDVQELAGSDRIHPADLWSMEWRWNDPQSPAVAEVRVYDPAVRSRMDQSVLKLVKTGDAEAASELTNVSLSLAATQTARQPKIFWKICAAYFEAVGKGLLPLDIYVKRAGSRVLLQYASLAKGELGVSDRLAQDLVFFCSQAVPKSPADAPALAAVRQAWGLARFTPVDYQTPQFGRFDPILLSQSRKRIAAAKETWSALSGGDVTKLKGLADQFQLVSDSLVKLYPPSAPLAQALTQVVDSIVRTARAPGPELAMEVATAVLYLEAAFEDLDPADNQLAVRTARLAERLDTARQGGHAEALEPWMEELYRRVSDRQTMGSVVGELRGTLGELEKLLDQFFRNSADKTPLRDAPGHLSQMRGVLSVLGLDQAAQAVLRMRECVEEIIVTEVDEQQARAAGTFDKLGNNLGALGFLIDMLNYQPSLAKKLFVYDDSSGELRPLMGRTGEHAPEHTEEPDDLSSELQALTSMPEPESREELTAKLDSIAAHAVLADQSGIAQTAREASAAVTAHDSTATAAALNSLAAAAQPVAPPPVAAPAESGFEEDDLRDIFLEEAREVVQNGLAAIHALAAAPADVGELTTLRRAFHTLKGSSRMVGLNEYGEAAWSMEQVLNTWLADQKPANDNLRTLAGDAMRGFARWTEDIATNSDGAWKSAQFRGPADALRTEQRLVALVLPGEEPVAQPAEPAAEAPQAQVNFEATAAFEPAAAEPEPESEPSVPAMVELPSMDLPTAEATRESPIEAVAETPASAPAVPELELPADFSLELEPAAVAGPATVELPAPAEIEGIDFDSLAAISGPAQAAQEVVAEASPGPALDADLDFSFEEAAAATEPEEISLAEFELLAAQPLAAATEAPAGQQPEPQPEPEPEPVVEPPDEVPDDVREPIDEQVKVIGNLRIGIPLYNVYLNEADEWSRRLATEVTEWSLELSHPVLDSTVGLAHALAGSSATVGFHALSDIARALESALVHTQSLAFGLPQHGKAFTEAAEEIRRLLHQFAAGFLKEPDAGVISSLVALKDLDVPLRTDAAEEEELSDFGGLEAPVSAPQALPEVAEAVAPVVAAPVVATPVAQAPVVQAPAPTVAPAFIPPVMPEVAQARPARLVEDFSQDQDQIDIEDAVDPDLFPIFEEEAAELLPQLGGALRQWSARPDNRSARDEVLRALHTLKGSARLAGALRLGERAHRMESEIESIGSENAAATDLEGLLHRFDEMQGNFDAMRATGGLPVTMDDAQPAPAAPESASGAPAMEDMAPVAAPAADAPPSRALIARPVTTNLVQQRAAANQAVRVRSQLLDRLVNQAGEVMITRSRLEAELRQLRGSLTDLTGNLDRLRSQLRDIELQAESQMQSRLAQAKDSAAGFDPLEFDRFTRVQELTRMMAESVNDVATVQRNLQRTVESTEDDLIAQARQTRELQRDLLRTRMVEFEGISDRLYRVIRLASKETGKQVKLDITGGSIEMDRGVLDRMTPAFEHLLRNCVAHGIEEPSVRAAAGKDPSGTILIHLAQEGNDVSVEFRDDGGGLDLARIRAKAMQQGLITPGQELSDADAANLIFTPGFSTATAVTELAGRGIGMDVVRSEVNALGGRIETNTATGKGTSFKLVLPLTTAVTQVVMIRSGTSSIGVPANVVEVVRRAPAKDVEQAYNTGFYEMGGEQIPFYWSGALLQASQRSVEPQTKTLPVVVFRSAAQRVALHVDEVLGNQEVVVKNLGPQLARLPGLAGMSVLASGAVVLIYNPVALTAVYGEQARLMSADHAQPHMLEKLAAGTPTAPAVPAAPVIPLILVVDDSITVRRVTQRLLAREGYRVAMAADGLQALERLAEEKPTVVLSDIEMPRMDGFDLARNIRADERLKDLPIIMITSRIAEKHREHARELGVDHYLGKPYSEEELLSLVKHYCAQTIAA</sequence>
<accession>A0A931H6R4</accession>
<feature type="modified residue" description="Phosphohistidine" evidence="9">
    <location>
        <position position="727"/>
    </location>
</feature>
<evidence type="ECO:0000256" key="11">
    <source>
        <dbReference type="SAM" id="Coils"/>
    </source>
</evidence>